<dbReference type="PROSITE" id="PS51278">
    <property type="entry name" value="GATASE_TYPE_2"/>
    <property type="match status" value="1"/>
</dbReference>
<dbReference type="GO" id="GO:0016811">
    <property type="term" value="F:hydrolase activity, acting on carbon-nitrogen (but not peptide) bonds, in linear amides"/>
    <property type="evidence" value="ECO:0007669"/>
    <property type="project" value="UniProtKB-UniRule"/>
</dbReference>
<evidence type="ECO:0000259" key="3">
    <source>
        <dbReference type="PROSITE" id="PS51278"/>
    </source>
</evidence>
<proteinExistence type="inferred from homology"/>
<dbReference type="PANTHER" id="PTHR43187">
    <property type="entry name" value="GLUTAMINE AMIDOTRANSFERASE DUG3-RELATED"/>
    <property type="match status" value="1"/>
</dbReference>
<evidence type="ECO:0000313" key="5">
    <source>
        <dbReference type="Proteomes" id="UP000638648"/>
    </source>
</evidence>
<dbReference type="NCBIfam" id="TIGR03442">
    <property type="entry name" value="ergothioneine biosynthesis protein EgtC"/>
    <property type="match status" value="1"/>
</dbReference>
<dbReference type="InterPro" id="IPR029055">
    <property type="entry name" value="Ntn_hydrolases_N"/>
</dbReference>
<keyword evidence="5" id="KW-1185">Reference proteome</keyword>
<accession>A0A927RB29</accession>
<dbReference type="InterPro" id="IPR032889">
    <property type="entry name" value="EgtC_Actinobacteria"/>
</dbReference>
<keyword evidence="1 2" id="KW-0315">Glutamine amidotransferase</keyword>
<sequence>MCRHLAYLGRPRSLQAVVLDPPHSLAVQAYAPRRQEHGTINVDGYGVGWYTPVRPEPVRYRRAQPVWADQSFASLAPTVESTCVLAAVRSATPGFPSEESGAAPFTHGRWLFSHNGVLADLRLARKALREDVAWVPDALAPVDSALLFGLAVARWEAGATLGEGLASATHDVAAVGGGRLNLLASDGHRIAGTTYGDTLFVHESADGVLLASEPCDDDPAWAPVPPHSLVEVDQHGVTISAL</sequence>
<dbReference type="EMBL" id="JADBEM010000001">
    <property type="protein sequence ID" value="MBE1609692.1"/>
    <property type="molecule type" value="Genomic_DNA"/>
</dbReference>
<dbReference type="Pfam" id="PF13230">
    <property type="entry name" value="GATase_4"/>
    <property type="match status" value="1"/>
</dbReference>
<dbReference type="InterPro" id="IPR017808">
    <property type="entry name" value="EgtC"/>
</dbReference>
<dbReference type="HAMAP" id="MF_02036">
    <property type="entry name" value="EgtC"/>
    <property type="match status" value="1"/>
</dbReference>
<evidence type="ECO:0000256" key="1">
    <source>
        <dbReference type="ARBA" id="ARBA00022962"/>
    </source>
</evidence>
<dbReference type="CDD" id="cd01908">
    <property type="entry name" value="YafJ"/>
    <property type="match status" value="1"/>
</dbReference>
<dbReference type="PANTHER" id="PTHR43187:SF2">
    <property type="entry name" value="GAMMA-GLUTAMYL-HERCYNYLCYSTEINE SULFOXIDE HYDROLASE"/>
    <property type="match status" value="1"/>
</dbReference>
<dbReference type="SUPFAM" id="SSF56235">
    <property type="entry name" value="N-terminal nucleophile aminohydrolases (Ntn hydrolases)"/>
    <property type="match status" value="1"/>
</dbReference>
<dbReference type="EC" id="3.5.1.118" evidence="2"/>
<dbReference type="GO" id="GO:0052699">
    <property type="term" value="P:ergothioneine biosynthetic process"/>
    <property type="evidence" value="ECO:0007669"/>
    <property type="project" value="UniProtKB-UniRule"/>
</dbReference>
<feature type="domain" description="Glutamine amidotransferase type-2" evidence="3">
    <location>
        <begin position="2"/>
        <end position="242"/>
    </location>
</feature>
<name>A0A927RB29_9ACTN</name>
<protein>
    <recommendedName>
        <fullName evidence="2">Gamma-glutamyl-hercynylcysteine sulfoxide hydrolase</fullName>
        <ecNumber evidence="2">3.5.1.118</ecNumber>
    </recommendedName>
    <alternativeName>
        <fullName evidence="2">Gamma-glutamyl hercynylcysteine S-oxide hydrolase</fullName>
    </alternativeName>
</protein>
<dbReference type="Proteomes" id="UP000638648">
    <property type="component" value="Unassembled WGS sequence"/>
</dbReference>
<evidence type="ECO:0000313" key="4">
    <source>
        <dbReference type="EMBL" id="MBE1609692.1"/>
    </source>
</evidence>
<reference evidence="4" key="1">
    <citation type="submission" date="2020-10" db="EMBL/GenBank/DDBJ databases">
        <title>Sequencing the genomes of 1000 actinobacteria strains.</title>
        <authorList>
            <person name="Klenk H.-P."/>
        </authorList>
    </citation>
    <scope>NUCLEOTIDE SEQUENCE</scope>
    <source>
        <strain evidence="4">DSM 45354</strain>
    </source>
</reference>
<gene>
    <name evidence="2" type="primary">egtC</name>
    <name evidence="4" type="ORF">HEB94_006540</name>
</gene>
<dbReference type="InterPro" id="IPR026869">
    <property type="entry name" value="EgtC-like"/>
</dbReference>
<keyword evidence="2 4" id="KW-0378">Hydrolase</keyword>
<dbReference type="RefSeq" id="WP_192753228.1">
    <property type="nucleotide sequence ID" value="NZ_BAABJL010000163.1"/>
</dbReference>
<dbReference type="InterPro" id="IPR017932">
    <property type="entry name" value="GATase_2_dom"/>
</dbReference>
<comment type="catalytic activity">
    <reaction evidence="2">
        <text>gamma-L-glutamyl-hercynylcysteine S-oxide + H2O = S-(hercyn-2-yl)-L-cysteine S-oxide + L-glutamate</text>
        <dbReference type="Rhea" id="RHEA:42684"/>
        <dbReference type="ChEBI" id="CHEBI:15377"/>
        <dbReference type="ChEBI" id="CHEBI:29985"/>
        <dbReference type="ChEBI" id="CHEBI:82703"/>
        <dbReference type="ChEBI" id="CHEBI:82706"/>
        <dbReference type="EC" id="3.5.1.118"/>
    </reaction>
</comment>
<dbReference type="AlphaFoldDB" id="A0A927RB29"/>
<evidence type="ECO:0000256" key="2">
    <source>
        <dbReference type="HAMAP-Rule" id="MF_02036"/>
    </source>
</evidence>
<comment type="function">
    <text evidence="2">Catalyzes the hydrolysis of the gamma-glutamyl amide bond of hercynyl-gamma-L-glutamyl-L-cysteine sulfoxide to produce hercynylcysteine sulfoxide, a step in the biosynthesis pathway of ergothioneine.</text>
</comment>
<dbReference type="InterPro" id="IPR052373">
    <property type="entry name" value="Gamma-glu_amide_hydrolase"/>
</dbReference>
<comment type="caution">
    <text evidence="4">The sequence shown here is derived from an EMBL/GenBank/DDBJ whole genome shotgun (WGS) entry which is preliminary data.</text>
</comment>
<comment type="pathway">
    <text evidence="2">Amino-acid biosynthesis; ergothioneine biosynthesis.</text>
</comment>
<organism evidence="4 5">
    <name type="scientific">Actinopolymorpha pittospori</name>
    <dbReference type="NCBI Taxonomy" id="648752"/>
    <lineage>
        <taxon>Bacteria</taxon>
        <taxon>Bacillati</taxon>
        <taxon>Actinomycetota</taxon>
        <taxon>Actinomycetes</taxon>
        <taxon>Propionibacteriales</taxon>
        <taxon>Actinopolymorphaceae</taxon>
        <taxon>Actinopolymorpha</taxon>
    </lineage>
</organism>
<dbReference type="Gene3D" id="3.60.20.10">
    <property type="entry name" value="Glutamine Phosphoribosylpyrophosphate, subunit 1, domain 1"/>
    <property type="match status" value="1"/>
</dbReference>